<dbReference type="Pfam" id="PF01926">
    <property type="entry name" value="MMR_HSR1"/>
    <property type="match status" value="1"/>
</dbReference>
<organism evidence="2 3">
    <name type="scientific">Rotaria magnacalcarata</name>
    <dbReference type="NCBI Taxonomy" id="392030"/>
    <lineage>
        <taxon>Eukaryota</taxon>
        <taxon>Metazoa</taxon>
        <taxon>Spiralia</taxon>
        <taxon>Gnathifera</taxon>
        <taxon>Rotifera</taxon>
        <taxon>Eurotatoria</taxon>
        <taxon>Bdelloidea</taxon>
        <taxon>Philodinida</taxon>
        <taxon>Philodinidae</taxon>
        <taxon>Rotaria</taxon>
    </lineage>
</organism>
<gene>
    <name evidence="2" type="ORF">BYL167_LOCUS8578</name>
</gene>
<dbReference type="PANTHER" id="PTHR34726">
    <property type="entry name" value="GBP DOMAIN-CONTAINING PROTEIN"/>
    <property type="match status" value="1"/>
</dbReference>
<evidence type="ECO:0000259" key="1">
    <source>
        <dbReference type="Pfam" id="PF01926"/>
    </source>
</evidence>
<dbReference type="InterPro" id="IPR027417">
    <property type="entry name" value="P-loop_NTPase"/>
</dbReference>
<sequence length="539" mass="60830">MAQAANNNRNFENNNPLALTESPYDFIIHLSDPNAILDSRGFSVQFPQGKQSYDDKVKSLRKCGHWFVVNVVGRYNVGKTYVVQLLSGINLDHSFVERTQGVSVSLPVLTAENRTMIALIDTAGSRTPVTFETETKAFSDATYLKQVTDSFIQQVAFKSAEIFIFVLNQLTLDDELALSTLYDRLKDNGMKRREVKGRLVLVHNYFNLSSTIHAEKVVEYELQGIFGARKCSDGYWMSDNFKHFVLINNNTDEGNQYNENSIEQLRAVIKGSSVQATEDVLKATIDSIQYQLNLIVEQTSSETGSDETAPTNDACATGAAKVKVSKNDYEIIRTAPIQLELEIKQVTVDSTERQPKWIICTKSPIPANIKLSKNLKFKDDGSVSVDHSSVYVPNFQISRLEDGDMEILVECPEALLPTINHTVRGHTIIIEAEKHKNKLKNDYFNTRLGGKFEIEVPVSKIEEDITYDFSKISRKYENGIIKITVPAGEDITTIVFTSQVEQSDNRHLQEPIRSDWNPIRFYRVLSDLTELSLDSRLSN</sequence>
<accession>A0A8S2LHW5</accession>
<dbReference type="PANTHER" id="PTHR34726:SF3">
    <property type="entry name" value="GUANYLATE-BINDING PROTEIN N-TERMINAL DOMAIN-CONTAINING PROTEIN-RELATED"/>
    <property type="match status" value="1"/>
</dbReference>
<dbReference type="Proteomes" id="UP000681967">
    <property type="component" value="Unassembled WGS sequence"/>
</dbReference>
<protein>
    <recommendedName>
        <fullName evidence="1">G domain-containing protein</fullName>
    </recommendedName>
</protein>
<comment type="caution">
    <text evidence="2">The sequence shown here is derived from an EMBL/GenBank/DDBJ whole genome shotgun (WGS) entry which is preliminary data.</text>
</comment>
<dbReference type="InterPro" id="IPR008978">
    <property type="entry name" value="HSP20-like_chaperone"/>
</dbReference>
<dbReference type="EMBL" id="CAJOBH010002372">
    <property type="protein sequence ID" value="CAF3903193.1"/>
    <property type="molecule type" value="Genomic_DNA"/>
</dbReference>
<name>A0A8S2LHW5_9BILA</name>
<evidence type="ECO:0000313" key="2">
    <source>
        <dbReference type="EMBL" id="CAF3903193.1"/>
    </source>
</evidence>
<evidence type="ECO:0000313" key="3">
    <source>
        <dbReference type="Proteomes" id="UP000681967"/>
    </source>
</evidence>
<proteinExistence type="predicted"/>
<dbReference type="Gene3D" id="2.60.40.790">
    <property type="match status" value="1"/>
</dbReference>
<feature type="domain" description="G" evidence="1">
    <location>
        <begin position="69"/>
        <end position="169"/>
    </location>
</feature>
<reference evidence="2" key="1">
    <citation type="submission" date="2021-02" db="EMBL/GenBank/DDBJ databases">
        <authorList>
            <person name="Nowell W R."/>
        </authorList>
    </citation>
    <scope>NUCLEOTIDE SEQUENCE</scope>
</reference>
<dbReference type="InterPro" id="IPR006073">
    <property type="entry name" value="GTP-bd"/>
</dbReference>
<dbReference type="CDD" id="cd06464">
    <property type="entry name" value="ACD_sHsps-like"/>
    <property type="match status" value="1"/>
</dbReference>
<dbReference type="SUPFAM" id="SSF52540">
    <property type="entry name" value="P-loop containing nucleoside triphosphate hydrolases"/>
    <property type="match status" value="1"/>
</dbReference>
<dbReference type="AlphaFoldDB" id="A0A8S2LHW5"/>